<comment type="caution">
    <text evidence="6">The sequence shown here is derived from an EMBL/GenBank/DDBJ whole genome shotgun (WGS) entry which is preliminary data.</text>
</comment>
<evidence type="ECO:0000256" key="4">
    <source>
        <dbReference type="ARBA" id="ARBA00023237"/>
    </source>
</evidence>
<dbReference type="Proteomes" id="UP000627292">
    <property type="component" value="Unassembled WGS sequence"/>
</dbReference>
<keyword evidence="7" id="KW-1185">Reference proteome</keyword>
<keyword evidence="4" id="KW-0998">Cell outer membrane</keyword>
<dbReference type="SUPFAM" id="SSF56935">
    <property type="entry name" value="Porins"/>
    <property type="match status" value="1"/>
</dbReference>
<comment type="subcellular location">
    <subcellularLocation>
        <location evidence="1">Cell outer membrane</location>
    </subcellularLocation>
</comment>
<reference evidence="6" key="1">
    <citation type="journal article" date="2014" name="Int. J. Syst. Evol. Microbiol.">
        <title>Complete genome sequence of Corynebacterium casei LMG S-19264T (=DSM 44701T), isolated from a smear-ripened cheese.</title>
        <authorList>
            <consortium name="US DOE Joint Genome Institute (JGI-PGF)"/>
            <person name="Walter F."/>
            <person name="Albersmeier A."/>
            <person name="Kalinowski J."/>
            <person name="Ruckert C."/>
        </authorList>
    </citation>
    <scope>NUCLEOTIDE SEQUENCE</scope>
    <source>
        <strain evidence="6">CGMCC 1.15290</strain>
    </source>
</reference>
<sequence>MNKSMQKNSVKGKGNLRALSRALLAGICCLLLLPEGRARQQETKLDADFTNAPLKQVFAKIEAGTGYLINYARQEVNDETRVTLHLKQVTARELLTAALKNTGYAFSVDGNIIIVKRKPKTTANGKVAGTIVDEESGEPLLGATVRIGDQAIITDVDGAYTFTLLPGNHYKADVTSLGYGTKQVTDIQVTADAVQQLNISLRRAKGQLEGIVVKTSARKESAEALYVKQKNAAGVTDGISAEQIARTPDKHLGEVLKRVSGVSTLDNRYVVVRGLSERYNGSMLNNQLMPSTELNRKQFSYDIIPAHLVESMIVYKTLTPDLSAEFGGGLLSVTTRSIPTSNFLTVTAGSSYNDLTTGKPFISQQLEGREYWGLAGKNRALLGRTDWKYASDVVNAFEGAGKSAKLFSNNWGLYRMNAPLSRNGELSFGKVMQLSSRHKLGITGATGLRNTFQTQEVLMSRDGFNGAFVEGEDLANFGGRRYGLTSNLSGLLGAGYSGPTAKIELQGLYLQLLDQQLILGSGDHQDPSGFYVGYYDLTQQTRMLQSQLKGEHAIGKKGVRLNWMGSYILLNRERPDNHQFKASMLQKVDVNNVEELNIQAPFSSGISAGALRWWTKATENNYTWSSDVSVPVSLQLGNKTLTNTIKTGYTGWHKSRFFYVLNTGSKYDMTYFAPLSTAFDNNKQGEIYFSPFGDDFHRTASLHAGYAMLDQRLGKLRLVWGLRAEYYNLNSANALLDSLFKEINRGRGGNNSFDYSDINSREPNWNLFPSANLTYKLTEQMNLRAAYAKSIVRPDLREMSFFQEYDFELGGSYGSNLVRSTIMHHYDVRYEWYPGPGEVLSLSLFYKDIRYPMEIYKIPDQRTFYLRNNKAATNKGIEVELRKSLAFTQWPVVKNLTVYTNGTFLASEVTPMVINYNLLNPDDPLKVTPVETVLPKEKRPQAGASNYMLNAGAYYDTKPVSLSLSYNYVSNRLLRLEEVYTRSIFERPLTALDAQIAVRVLKRKGEIKLNISNLLNSAALAYGNRYDGEGVPPLSQMLYKKGVDVVDYSGRPGRTYSISFSYRF</sequence>
<dbReference type="PANTHER" id="PTHR40980:SF4">
    <property type="entry name" value="TONB-DEPENDENT RECEPTOR-LIKE BETA-BARREL DOMAIN-CONTAINING PROTEIN"/>
    <property type="match status" value="1"/>
</dbReference>
<feature type="domain" description="Secretin/TonB short N-terminal" evidence="5">
    <location>
        <begin position="67"/>
        <end position="118"/>
    </location>
</feature>
<protein>
    <submittedName>
        <fullName evidence="6">Collagen-binding protein</fullName>
    </submittedName>
</protein>
<dbReference type="SUPFAM" id="SSF49464">
    <property type="entry name" value="Carboxypeptidase regulatory domain-like"/>
    <property type="match status" value="1"/>
</dbReference>
<dbReference type="InterPro" id="IPR011662">
    <property type="entry name" value="Secretin/TonB_short_N"/>
</dbReference>
<dbReference type="InterPro" id="IPR012910">
    <property type="entry name" value="Plug_dom"/>
</dbReference>
<keyword evidence="3" id="KW-0472">Membrane</keyword>
<dbReference type="AlphaFoldDB" id="A0A917IR18"/>
<evidence type="ECO:0000313" key="6">
    <source>
        <dbReference type="EMBL" id="GGH59377.1"/>
    </source>
</evidence>
<dbReference type="Pfam" id="PF07715">
    <property type="entry name" value="Plug"/>
    <property type="match status" value="1"/>
</dbReference>
<keyword evidence="6" id="KW-0176">Collagen</keyword>
<evidence type="ECO:0000256" key="2">
    <source>
        <dbReference type="ARBA" id="ARBA00022448"/>
    </source>
</evidence>
<dbReference type="Gene3D" id="2.40.170.20">
    <property type="entry name" value="TonB-dependent receptor, beta-barrel domain"/>
    <property type="match status" value="1"/>
</dbReference>
<evidence type="ECO:0000259" key="5">
    <source>
        <dbReference type="SMART" id="SM00965"/>
    </source>
</evidence>
<dbReference type="Gene3D" id="2.60.40.1120">
    <property type="entry name" value="Carboxypeptidase-like, regulatory domain"/>
    <property type="match status" value="1"/>
</dbReference>
<dbReference type="EMBL" id="BMIB01000001">
    <property type="protein sequence ID" value="GGH59377.1"/>
    <property type="molecule type" value="Genomic_DNA"/>
</dbReference>
<proteinExistence type="predicted"/>
<dbReference type="InterPro" id="IPR036942">
    <property type="entry name" value="Beta-barrel_TonB_sf"/>
</dbReference>
<keyword evidence="2" id="KW-0813">Transport</keyword>
<dbReference type="SMART" id="SM00965">
    <property type="entry name" value="STN"/>
    <property type="match status" value="1"/>
</dbReference>
<gene>
    <name evidence="6" type="ORF">GCM10011379_06080</name>
</gene>
<dbReference type="Pfam" id="PF14905">
    <property type="entry name" value="OMP_b-brl_3"/>
    <property type="match status" value="1"/>
</dbReference>
<dbReference type="Pfam" id="PF13620">
    <property type="entry name" value="CarboxypepD_reg"/>
    <property type="match status" value="1"/>
</dbReference>
<dbReference type="GO" id="GO:0009279">
    <property type="term" value="C:cell outer membrane"/>
    <property type="evidence" value="ECO:0007669"/>
    <property type="project" value="UniProtKB-SubCell"/>
</dbReference>
<dbReference type="InterPro" id="IPR041700">
    <property type="entry name" value="OMP_b-brl_3"/>
</dbReference>
<name>A0A917IR18_9BACT</name>
<reference evidence="6" key="2">
    <citation type="submission" date="2020-09" db="EMBL/GenBank/DDBJ databases">
        <authorList>
            <person name="Sun Q."/>
            <person name="Zhou Y."/>
        </authorList>
    </citation>
    <scope>NUCLEOTIDE SEQUENCE</scope>
    <source>
        <strain evidence="6">CGMCC 1.15290</strain>
    </source>
</reference>
<dbReference type="PANTHER" id="PTHR40980">
    <property type="entry name" value="PLUG DOMAIN-CONTAINING PROTEIN"/>
    <property type="match status" value="1"/>
</dbReference>
<evidence type="ECO:0000256" key="1">
    <source>
        <dbReference type="ARBA" id="ARBA00004442"/>
    </source>
</evidence>
<dbReference type="InterPro" id="IPR008969">
    <property type="entry name" value="CarboxyPept-like_regulatory"/>
</dbReference>
<evidence type="ECO:0000256" key="3">
    <source>
        <dbReference type="ARBA" id="ARBA00023136"/>
    </source>
</evidence>
<accession>A0A917IR18</accession>
<evidence type="ECO:0000313" key="7">
    <source>
        <dbReference type="Proteomes" id="UP000627292"/>
    </source>
</evidence>
<dbReference type="Pfam" id="PF07660">
    <property type="entry name" value="STN"/>
    <property type="match status" value="1"/>
</dbReference>
<organism evidence="6 7">
    <name type="scientific">Filimonas zeae</name>
    <dbReference type="NCBI Taxonomy" id="1737353"/>
    <lineage>
        <taxon>Bacteria</taxon>
        <taxon>Pseudomonadati</taxon>
        <taxon>Bacteroidota</taxon>
        <taxon>Chitinophagia</taxon>
        <taxon>Chitinophagales</taxon>
        <taxon>Chitinophagaceae</taxon>
        <taxon>Filimonas</taxon>
    </lineage>
</organism>
<dbReference type="InterPro" id="IPR037066">
    <property type="entry name" value="Plug_dom_sf"/>
</dbReference>
<dbReference type="Gene3D" id="2.170.130.10">
    <property type="entry name" value="TonB-dependent receptor, plug domain"/>
    <property type="match status" value="1"/>
</dbReference>